<sequence>MAAEVSNKIVIFSGVSLKRYCKFHGKGELKRFNIHVRLVRGEVITYKMSSPVHTLVAATLSHMLLLWSNCHLIIFNKLDITIEVARTESLTSLDDLTVPNLALNVSNPPSNTPPMITMTNMTPNLAISFGMAPHNHQPRSFINNTGISNGRLTGFLQRTNIACTTCKTTS</sequence>
<name>A0A8H3QBQ2_9GLOM</name>
<organism evidence="1 2">
    <name type="scientific">Rhizophagus clarus</name>
    <dbReference type="NCBI Taxonomy" id="94130"/>
    <lineage>
        <taxon>Eukaryota</taxon>
        <taxon>Fungi</taxon>
        <taxon>Fungi incertae sedis</taxon>
        <taxon>Mucoromycota</taxon>
        <taxon>Glomeromycotina</taxon>
        <taxon>Glomeromycetes</taxon>
        <taxon>Glomerales</taxon>
        <taxon>Glomeraceae</taxon>
        <taxon>Rhizophagus</taxon>
    </lineage>
</organism>
<reference evidence="1" key="1">
    <citation type="submission" date="2019-10" db="EMBL/GenBank/DDBJ databases">
        <title>Conservation and host-specific expression of non-tandemly repeated heterogenous ribosome RNA gene in arbuscular mycorrhizal fungi.</title>
        <authorList>
            <person name="Maeda T."/>
            <person name="Kobayashi Y."/>
            <person name="Nakagawa T."/>
            <person name="Ezawa T."/>
            <person name="Yamaguchi K."/>
            <person name="Bino T."/>
            <person name="Nishimoto Y."/>
            <person name="Shigenobu S."/>
            <person name="Kawaguchi M."/>
        </authorList>
    </citation>
    <scope>NUCLEOTIDE SEQUENCE</scope>
    <source>
        <strain evidence="1">HR1</strain>
    </source>
</reference>
<dbReference type="AlphaFoldDB" id="A0A8H3QBQ2"/>
<evidence type="ECO:0000313" key="2">
    <source>
        <dbReference type="Proteomes" id="UP000615446"/>
    </source>
</evidence>
<accession>A0A8H3QBQ2</accession>
<dbReference type="OrthoDB" id="2362374at2759"/>
<proteinExistence type="predicted"/>
<dbReference type="Proteomes" id="UP000615446">
    <property type="component" value="Unassembled WGS sequence"/>
</dbReference>
<dbReference type="EMBL" id="BLAL01000012">
    <property type="protein sequence ID" value="GES74765.1"/>
    <property type="molecule type" value="Genomic_DNA"/>
</dbReference>
<comment type="caution">
    <text evidence="1">The sequence shown here is derived from an EMBL/GenBank/DDBJ whole genome shotgun (WGS) entry which is preliminary data.</text>
</comment>
<evidence type="ECO:0000313" key="1">
    <source>
        <dbReference type="EMBL" id="GES74765.1"/>
    </source>
</evidence>
<protein>
    <submittedName>
        <fullName evidence="1">Uncharacterized protein</fullName>
    </submittedName>
</protein>
<gene>
    <name evidence="1" type="ORF">RCL2_000223200</name>
</gene>